<feature type="region of interest" description="Disordered" evidence="1">
    <location>
        <begin position="14"/>
        <end position="33"/>
    </location>
</feature>
<feature type="transmembrane region" description="Helical" evidence="2">
    <location>
        <begin position="57"/>
        <end position="81"/>
    </location>
</feature>
<evidence type="ECO:0000256" key="1">
    <source>
        <dbReference type="SAM" id="MobiDB-lite"/>
    </source>
</evidence>
<protein>
    <recommendedName>
        <fullName evidence="3">DUF4333 domain-containing protein</fullName>
    </recommendedName>
</protein>
<evidence type="ECO:0000256" key="2">
    <source>
        <dbReference type="SAM" id="Phobius"/>
    </source>
</evidence>
<dbReference type="EMBL" id="JACGWZ010000001">
    <property type="protein sequence ID" value="MBA8823700.1"/>
    <property type="molecule type" value="Genomic_DNA"/>
</dbReference>
<dbReference type="InterPro" id="IPR025637">
    <property type="entry name" value="DUF4333"/>
</dbReference>
<dbReference type="AlphaFoldDB" id="A0A839DRW6"/>
<feature type="domain" description="DUF4333" evidence="3">
    <location>
        <begin position="71"/>
        <end position="147"/>
    </location>
</feature>
<keyword evidence="2" id="KW-0812">Transmembrane</keyword>
<accession>A0A839DRW6</accession>
<name>A0A839DRW6_9PSEU</name>
<keyword evidence="2" id="KW-1133">Transmembrane helix</keyword>
<organism evidence="4 5">
    <name type="scientific">Halosaccharopolyspora lacisalsi</name>
    <dbReference type="NCBI Taxonomy" id="1000566"/>
    <lineage>
        <taxon>Bacteria</taxon>
        <taxon>Bacillati</taxon>
        <taxon>Actinomycetota</taxon>
        <taxon>Actinomycetes</taxon>
        <taxon>Pseudonocardiales</taxon>
        <taxon>Pseudonocardiaceae</taxon>
        <taxon>Halosaccharopolyspora</taxon>
    </lineage>
</organism>
<keyword evidence="5" id="KW-1185">Reference proteome</keyword>
<evidence type="ECO:0000259" key="3">
    <source>
        <dbReference type="Pfam" id="PF14230"/>
    </source>
</evidence>
<feature type="compositionally biased region" description="Pro residues" evidence="1">
    <location>
        <begin position="19"/>
        <end position="31"/>
    </location>
</feature>
<reference evidence="4 5" key="1">
    <citation type="submission" date="2020-07" db="EMBL/GenBank/DDBJ databases">
        <title>Sequencing the genomes of 1000 actinobacteria strains.</title>
        <authorList>
            <person name="Klenk H.-P."/>
        </authorList>
    </citation>
    <scope>NUCLEOTIDE SEQUENCE [LARGE SCALE GENOMIC DNA]</scope>
    <source>
        <strain evidence="4 5">DSM 45975</strain>
    </source>
</reference>
<evidence type="ECO:0000313" key="4">
    <source>
        <dbReference type="EMBL" id="MBA8823700.1"/>
    </source>
</evidence>
<dbReference type="Pfam" id="PF14230">
    <property type="entry name" value="DUF4333"/>
    <property type="match status" value="1"/>
</dbReference>
<dbReference type="RefSeq" id="WP_182542965.1">
    <property type="nucleotide sequence ID" value="NZ_JACGWZ010000001.1"/>
</dbReference>
<evidence type="ECO:0000313" key="5">
    <source>
        <dbReference type="Proteomes" id="UP000569329"/>
    </source>
</evidence>
<keyword evidence="2" id="KW-0472">Membrane</keyword>
<sequence>MWLDLAATSIREAHMSTPYGPPPGTPPPAPYGPSTGVPAEGGFYEPAPRRRRSPLRWVLVGIGVLGVLAVLFLGFVAPGWFSRTVFDAGAVQQGVERTLKDSYGIRGVGTVTCPPGQPVEPSHAFDCRVRVGGQQRTVTVTVTDDRGTYRVGRPE</sequence>
<gene>
    <name evidence="4" type="ORF">FHX42_001029</name>
</gene>
<proteinExistence type="predicted"/>
<comment type="caution">
    <text evidence="4">The sequence shown here is derived from an EMBL/GenBank/DDBJ whole genome shotgun (WGS) entry which is preliminary data.</text>
</comment>
<dbReference type="Proteomes" id="UP000569329">
    <property type="component" value="Unassembled WGS sequence"/>
</dbReference>